<dbReference type="AlphaFoldDB" id="A0A023B2X3"/>
<proteinExistence type="predicted"/>
<evidence type="ECO:0000313" key="2">
    <source>
        <dbReference type="Proteomes" id="UP000019763"/>
    </source>
</evidence>
<reference evidence="1" key="1">
    <citation type="submission" date="2013-12" db="EMBL/GenBank/DDBJ databases">
        <authorList>
            <person name="Omoto C.K."/>
            <person name="Sibley D."/>
            <person name="Venepally P."/>
            <person name="Hadjithomas M."/>
            <person name="Karamycheva S."/>
            <person name="Brunk B."/>
            <person name="Roos D."/>
            <person name="Caler E."/>
            <person name="Lorenzi H."/>
        </authorList>
    </citation>
    <scope>NUCLEOTIDE SEQUENCE</scope>
</reference>
<keyword evidence="2" id="KW-1185">Reference proteome</keyword>
<comment type="caution">
    <text evidence="1">The sequence shown here is derived from an EMBL/GenBank/DDBJ whole genome shotgun (WGS) entry which is preliminary data.</text>
</comment>
<name>A0A023B2X3_GRENI</name>
<evidence type="ECO:0000313" key="1">
    <source>
        <dbReference type="EMBL" id="EZG55263.1"/>
    </source>
</evidence>
<sequence length="312" mass="34762">MSSEPNPIEEGALLVDVYLDRYLGWNLDGKGETNSERRRPELRVEPDAGLSLQDACLGVTLLAITYCHTVITHKPAAVNTICKGMAGHKWTGIIDRTDGVLLSYVHKDLGRVLHWLKSNRSFFFHPHFCKMTESPVSNIPLRTRLFGLALMTMEGVFAINENGLLDFQENGQQRAEALLSHRAAWAASELRTLIDSCGWRREIVAVGKFLCQEKTLETILALEPEFLCTGLDLREKEAVCVSEYASQLPRAVKEFGKKSREALVATAPYPKDNRVYAAVGNLIIDPLDMMCSLSPSKKDAEEALKEAANLQM</sequence>
<dbReference type="VEuPathDB" id="CryptoDB:GNI_115370"/>
<organism evidence="1 2">
    <name type="scientific">Gregarina niphandrodes</name>
    <name type="common">Septate eugregarine</name>
    <dbReference type="NCBI Taxonomy" id="110365"/>
    <lineage>
        <taxon>Eukaryota</taxon>
        <taxon>Sar</taxon>
        <taxon>Alveolata</taxon>
        <taxon>Apicomplexa</taxon>
        <taxon>Conoidasida</taxon>
        <taxon>Gregarinasina</taxon>
        <taxon>Eugregarinorida</taxon>
        <taxon>Gregarinidae</taxon>
        <taxon>Gregarina</taxon>
    </lineage>
</organism>
<dbReference type="GeneID" id="22914099"/>
<dbReference type="RefSeq" id="XP_011131678.1">
    <property type="nucleotide sequence ID" value="XM_011133376.1"/>
</dbReference>
<gene>
    <name evidence="1" type="ORF">GNI_115370</name>
</gene>
<protein>
    <submittedName>
        <fullName evidence="1">Uncharacterized protein</fullName>
    </submittedName>
</protein>
<dbReference type="EMBL" id="AFNH02000858">
    <property type="protein sequence ID" value="EZG55263.1"/>
    <property type="molecule type" value="Genomic_DNA"/>
</dbReference>
<accession>A0A023B2X3</accession>
<dbReference type="Proteomes" id="UP000019763">
    <property type="component" value="Unassembled WGS sequence"/>
</dbReference>